<comment type="similarity">
    <text evidence="7">Belongs to the quiescin-sulfhydryl oxidase (QSOX) family.</text>
</comment>
<keyword evidence="5 7" id="KW-0560">Oxidoreductase</keyword>
<name>A0AAV3A372_PYXAD</name>
<dbReference type="InterPro" id="IPR039798">
    <property type="entry name" value="Sulfhydryl_oxidase"/>
</dbReference>
<evidence type="ECO:0000256" key="4">
    <source>
        <dbReference type="ARBA" id="ARBA00022827"/>
    </source>
</evidence>
<keyword evidence="4 7" id="KW-0274">FAD</keyword>
<comment type="function">
    <text evidence="7">Catalyzes the oxidation of sulfhydryl groups in peptide and protein thiols to disulfides with the reduction of oxygen to hydrogen peroxide.</text>
</comment>
<reference evidence="10" key="1">
    <citation type="thesis" date="2020" institute="ProQuest LLC" country="789 East Eisenhower Parkway, Ann Arbor, MI, USA">
        <title>Comparative Genomics and Chromosome Evolution.</title>
        <authorList>
            <person name="Mudd A.B."/>
        </authorList>
    </citation>
    <scope>NUCLEOTIDE SEQUENCE</scope>
    <source>
        <strain evidence="10">1538</strain>
        <tissue evidence="10">Blood</tissue>
    </source>
</reference>
<dbReference type="EMBL" id="DYDO01000009">
    <property type="protein sequence ID" value="DBA18030.1"/>
    <property type="molecule type" value="Genomic_DNA"/>
</dbReference>
<evidence type="ECO:0000256" key="6">
    <source>
        <dbReference type="ARBA" id="ARBA00023157"/>
    </source>
</evidence>
<feature type="compositionally biased region" description="Basic and acidic residues" evidence="8">
    <location>
        <begin position="423"/>
        <end position="433"/>
    </location>
</feature>
<gene>
    <name evidence="10" type="ORF">GDO54_016326</name>
</gene>
<dbReference type="GO" id="GO:0000139">
    <property type="term" value="C:Golgi membrane"/>
    <property type="evidence" value="ECO:0007669"/>
    <property type="project" value="TreeGrafter"/>
</dbReference>
<feature type="compositionally biased region" description="Basic and acidic residues" evidence="8">
    <location>
        <begin position="450"/>
        <end position="459"/>
    </location>
</feature>
<dbReference type="PROSITE" id="PS51324">
    <property type="entry name" value="ERV_ALR"/>
    <property type="match status" value="1"/>
</dbReference>
<feature type="domain" description="ERV/ALR sulfhydryl oxidase" evidence="9">
    <location>
        <begin position="259"/>
        <end position="362"/>
    </location>
</feature>
<organism evidence="10 11">
    <name type="scientific">Pyxicephalus adspersus</name>
    <name type="common">African bullfrog</name>
    <dbReference type="NCBI Taxonomy" id="30357"/>
    <lineage>
        <taxon>Eukaryota</taxon>
        <taxon>Metazoa</taxon>
        <taxon>Chordata</taxon>
        <taxon>Craniata</taxon>
        <taxon>Vertebrata</taxon>
        <taxon>Euteleostomi</taxon>
        <taxon>Amphibia</taxon>
        <taxon>Batrachia</taxon>
        <taxon>Anura</taxon>
        <taxon>Neobatrachia</taxon>
        <taxon>Ranoidea</taxon>
        <taxon>Pyxicephalidae</taxon>
        <taxon>Pyxicephalinae</taxon>
        <taxon>Pyxicephalus</taxon>
    </lineage>
</organism>
<dbReference type="Pfam" id="PF18371">
    <property type="entry name" value="FAD_SOX"/>
    <property type="match status" value="1"/>
</dbReference>
<accession>A0AAV3A372</accession>
<dbReference type="Proteomes" id="UP001181693">
    <property type="component" value="Unassembled WGS sequence"/>
</dbReference>
<evidence type="ECO:0000256" key="7">
    <source>
        <dbReference type="RuleBase" id="RU371123"/>
    </source>
</evidence>
<dbReference type="FunFam" id="1.20.120.1960:FF:000001">
    <property type="entry name" value="Sulfhydryl oxidase"/>
    <property type="match status" value="1"/>
</dbReference>
<evidence type="ECO:0000313" key="10">
    <source>
        <dbReference type="EMBL" id="DBA18030.1"/>
    </source>
</evidence>
<dbReference type="SUPFAM" id="SSF69000">
    <property type="entry name" value="FAD-dependent thiol oxidase"/>
    <property type="match status" value="1"/>
</dbReference>
<dbReference type="InterPro" id="IPR017905">
    <property type="entry name" value="ERV/ALR_sulphydryl_oxidase"/>
</dbReference>
<dbReference type="AlphaFoldDB" id="A0AAV3A372"/>
<keyword evidence="3" id="KW-0732">Signal</keyword>
<protein>
    <recommendedName>
        <fullName evidence="7">Sulfhydryl oxidase</fullName>
        <ecNumber evidence="7">1.8.3.2</ecNumber>
    </recommendedName>
</protein>
<dbReference type="Pfam" id="PF04777">
    <property type="entry name" value="Evr1_Alr"/>
    <property type="match status" value="1"/>
</dbReference>
<dbReference type="Gene3D" id="1.20.120.310">
    <property type="entry name" value="ERV/ALR sulfhydryl oxidase domain"/>
    <property type="match status" value="1"/>
</dbReference>
<evidence type="ECO:0000259" key="9">
    <source>
        <dbReference type="PROSITE" id="PS51324"/>
    </source>
</evidence>
<evidence type="ECO:0000256" key="2">
    <source>
        <dbReference type="ARBA" id="ARBA00022630"/>
    </source>
</evidence>
<sequence>MQCREPALIRKFIIDELESRKTSPPPACPPLEPISTPELEQFFQNNDEKYLVLIFELPDMYMAREVSLDMVQYDGISVRRALNTQNDLVAKFNVSSFPTGLLLNRNGSVSRIKLEKETRKEYTKFIRSLPGVKKLNLNLIGWTTLEEENVTLKPANSSKIYMADLESSLHYSLRVEVARYSTLEGERLAALRGYINVLQKYFPARPMLRTMLNYLGDWLSKRETDSISYEDFANVLNNKDNDKDAVLAPHVNYVWCQGSKPEYRGFPCTVWTLFHLLTVQALEHKTSNSDPQEVLQVMRKYVRFFFGCRACAGEFEKMASESMHTIRDHDEAIKWLWSRHNRVNKRLAGNNEEDPEFPKIQWPSKELCPNCRRKVLNDEIWDVPNVLRFLKQRFSVSNISFKYLEDEAELLKKQGETASTNTTREKRETKDVAEGQETLSRNDNVVPPGKAEEKEKEDSLPTTKAKQIPRHRPTIIKMKSNTAGQKDGEETILDLDAYENHYFQGRTLQDSNSKHHKRALHPKTLLDPNDAEFNEEAVRERLLKRGIDAKQLIGVIVEQGDINWKGRWVKMLEVGFSRLDISLCVILYFLTSMGLLAMYLYLNVRSRFFRQRYRYPQP</sequence>
<dbReference type="Gene3D" id="1.20.120.1960">
    <property type="entry name" value="QSOX sulfhydryl oxidase domain"/>
    <property type="match status" value="1"/>
</dbReference>
<dbReference type="InterPro" id="IPR036774">
    <property type="entry name" value="ERV/ALR_sulphydryl_oxid_sf"/>
</dbReference>
<evidence type="ECO:0000256" key="8">
    <source>
        <dbReference type="SAM" id="MobiDB-lite"/>
    </source>
</evidence>
<dbReference type="FunFam" id="3.40.30.10:FF:000080">
    <property type="entry name" value="Sulfhydryl oxidase"/>
    <property type="match status" value="1"/>
</dbReference>
<evidence type="ECO:0000313" key="11">
    <source>
        <dbReference type="Proteomes" id="UP001181693"/>
    </source>
</evidence>
<keyword evidence="6" id="KW-1015">Disulfide bond</keyword>
<dbReference type="InterPro" id="IPR041269">
    <property type="entry name" value="QSOX_Trx1"/>
</dbReference>
<feature type="region of interest" description="Disordered" evidence="8">
    <location>
        <begin position="415"/>
        <end position="472"/>
    </location>
</feature>
<dbReference type="EC" id="1.8.3.2" evidence="7"/>
<comment type="catalytic activity">
    <reaction evidence="7">
        <text>2 R'C(R)SH + O2 = R'C(R)S-S(R)CR' + H2O2</text>
        <dbReference type="Rhea" id="RHEA:17357"/>
        <dbReference type="ChEBI" id="CHEBI:15379"/>
        <dbReference type="ChEBI" id="CHEBI:16240"/>
        <dbReference type="ChEBI" id="CHEBI:16520"/>
        <dbReference type="ChEBI" id="CHEBI:17412"/>
        <dbReference type="EC" id="1.8.3.2"/>
    </reaction>
</comment>
<keyword evidence="7" id="KW-0472">Membrane</keyword>
<keyword evidence="7" id="KW-0812">Transmembrane</keyword>
<comment type="cofactor">
    <cofactor evidence="1 7">
        <name>FAD</name>
        <dbReference type="ChEBI" id="CHEBI:57692"/>
    </cofactor>
</comment>
<dbReference type="Pfam" id="PF18108">
    <property type="entry name" value="QSOX_Trx1"/>
    <property type="match status" value="1"/>
</dbReference>
<comment type="caution">
    <text evidence="10">The sequence shown here is derived from an EMBL/GenBank/DDBJ whole genome shotgun (WGS) entry which is preliminary data.</text>
</comment>
<keyword evidence="11" id="KW-1185">Reference proteome</keyword>
<dbReference type="Gene3D" id="3.40.30.10">
    <property type="entry name" value="Glutaredoxin"/>
    <property type="match status" value="1"/>
</dbReference>
<evidence type="ECO:0000256" key="1">
    <source>
        <dbReference type="ARBA" id="ARBA00001974"/>
    </source>
</evidence>
<dbReference type="InterPro" id="IPR040986">
    <property type="entry name" value="QSOX_FAD-bd_dom"/>
</dbReference>
<dbReference type="GO" id="GO:0016971">
    <property type="term" value="F:flavin-dependent sulfhydryl oxidase activity"/>
    <property type="evidence" value="ECO:0007669"/>
    <property type="project" value="InterPro"/>
</dbReference>
<evidence type="ECO:0000256" key="5">
    <source>
        <dbReference type="ARBA" id="ARBA00023002"/>
    </source>
</evidence>
<dbReference type="FunFam" id="1.20.120.310:FF:000001">
    <property type="entry name" value="Sulfhydryl oxidase"/>
    <property type="match status" value="1"/>
</dbReference>
<dbReference type="InterPro" id="IPR042568">
    <property type="entry name" value="QSOX_FAD-bd_sf"/>
</dbReference>
<evidence type="ECO:0000256" key="3">
    <source>
        <dbReference type="ARBA" id="ARBA00022729"/>
    </source>
</evidence>
<dbReference type="GO" id="GO:0003756">
    <property type="term" value="F:protein disulfide isomerase activity"/>
    <property type="evidence" value="ECO:0007669"/>
    <property type="project" value="TreeGrafter"/>
</dbReference>
<dbReference type="PANTHER" id="PTHR22897:SF6">
    <property type="entry name" value="SULFHYDRYL OXIDASE 1"/>
    <property type="match status" value="1"/>
</dbReference>
<keyword evidence="7" id="KW-1133">Transmembrane helix</keyword>
<dbReference type="PANTHER" id="PTHR22897">
    <property type="entry name" value="QUIESCIN Q6-RELATED SULFHYDRYL OXIDASE"/>
    <property type="match status" value="1"/>
</dbReference>
<dbReference type="GO" id="GO:0006457">
    <property type="term" value="P:protein folding"/>
    <property type="evidence" value="ECO:0007669"/>
    <property type="project" value="TreeGrafter"/>
</dbReference>
<keyword evidence="2 7" id="KW-0285">Flavoprotein</keyword>
<proteinExistence type="inferred from homology"/>
<feature type="transmembrane region" description="Helical" evidence="7">
    <location>
        <begin position="585"/>
        <end position="604"/>
    </location>
</feature>
<dbReference type="GO" id="GO:0005615">
    <property type="term" value="C:extracellular space"/>
    <property type="evidence" value="ECO:0007669"/>
    <property type="project" value="TreeGrafter"/>
</dbReference>